<sequence>MGWFDAKWLGQTTHFENPASSWKIIEKLQEHESRFSQDEYVSSGLYSESCCVFVCQQNGSSAQAIMKVRMQIPSIEDEPNSWQISSQLAETEICGRSLQEIKALSALSSAECSSTPRYIASKHENQKPDGWVPGGFVDYVVMEKLEGRTLSEKYIRGLKLEEKIKLRGAFKTSYLECQNLGFVNLDNNVTNLIWNETKMKCYIIDWEAWSRKTYQWNDNEYRWWGLQD</sequence>
<accession>A0A5N6TVX7</accession>
<proteinExistence type="predicted"/>
<organism evidence="1 2">
    <name type="scientific">Aspergillus avenaceus</name>
    <dbReference type="NCBI Taxonomy" id="36643"/>
    <lineage>
        <taxon>Eukaryota</taxon>
        <taxon>Fungi</taxon>
        <taxon>Dikarya</taxon>
        <taxon>Ascomycota</taxon>
        <taxon>Pezizomycotina</taxon>
        <taxon>Eurotiomycetes</taxon>
        <taxon>Eurotiomycetidae</taxon>
        <taxon>Eurotiales</taxon>
        <taxon>Aspergillaceae</taxon>
        <taxon>Aspergillus</taxon>
        <taxon>Aspergillus subgen. Circumdati</taxon>
    </lineage>
</organism>
<dbReference type="Proteomes" id="UP000325780">
    <property type="component" value="Unassembled WGS sequence"/>
</dbReference>
<evidence type="ECO:0008006" key="3">
    <source>
        <dbReference type="Google" id="ProtNLM"/>
    </source>
</evidence>
<protein>
    <recommendedName>
        <fullName evidence="3">Aminoglycoside phosphotransferase domain-containing protein</fullName>
    </recommendedName>
</protein>
<reference evidence="1 2" key="1">
    <citation type="submission" date="2019-04" db="EMBL/GenBank/DDBJ databases">
        <title>Friends and foes A comparative genomics study of 23 Aspergillus species from section Flavi.</title>
        <authorList>
            <consortium name="DOE Joint Genome Institute"/>
            <person name="Kjaerbolling I."/>
            <person name="Vesth T."/>
            <person name="Frisvad J.C."/>
            <person name="Nybo J.L."/>
            <person name="Theobald S."/>
            <person name="Kildgaard S."/>
            <person name="Isbrandt T."/>
            <person name="Kuo A."/>
            <person name="Sato A."/>
            <person name="Lyhne E.K."/>
            <person name="Kogle M.E."/>
            <person name="Wiebenga A."/>
            <person name="Kun R.S."/>
            <person name="Lubbers R.J."/>
            <person name="Makela M.R."/>
            <person name="Barry K."/>
            <person name="Chovatia M."/>
            <person name="Clum A."/>
            <person name="Daum C."/>
            <person name="Haridas S."/>
            <person name="He G."/>
            <person name="LaButti K."/>
            <person name="Lipzen A."/>
            <person name="Mondo S."/>
            <person name="Riley R."/>
            <person name="Salamov A."/>
            <person name="Simmons B.A."/>
            <person name="Magnuson J.K."/>
            <person name="Henrissat B."/>
            <person name="Mortensen U.H."/>
            <person name="Larsen T.O."/>
            <person name="Devries R.P."/>
            <person name="Grigoriev I.V."/>
            <person name="Machida M."/>
            <person name="Baker S.E."/>
            <person name="Andersen M.R."/>
        </authorList>
    </citation>
    <scope>NUCLEOTIDE SEQUENCE [LARGE SCALE GENOMIC DNA]</scope>
    <source>
        <strain evidence="1 2">IBT 18842</strain>
    </source>
</reference>
<evidence type="ECO:0000313" key="1">
    <source>
        <dbReference type="EMBL" id="KAE8150211.1"/>
    </source>
</evidence>
<dbReference type="OrthoDB" id="5401170at2759"/>
<gene>
    <name evidence="1" type="ORF">BDV25DRAFT_129741</name>
</gene>
<evidence type="ECO:0000313" key="2">
    <source>
        <dbReference type="Proteomes" id="UP000325780"/>
    </source>
</evidence>
<name>A0A5N6TVX7_ASPAV</name>
<dbReference type="EMBL" id="ML742100">
    <property type="protein sequence ID" value="KAE8150211.1"/>
    <property type="molecule type" value="Genomic_DNA"/>
</dbReference>
<dbReference type="InterPro" id="IPR011009">
    <property type="entry name" value="Kinase-like_dom_sf"/>
</dbReference>
<keyword evidence="2" id="KW-1185">Reference proteome</keyword>
<dbReference type="AlphaFoldDB" id="A0A5N6TVX7"/>
<dbReference type="SUPFAM" id="SSF56112">
    <property type="entry name" value="Protein kinase-like (PK-like)"/>
    <property type="match status" value="1"/>
</dbReference>